<proteinExistence type="predicted"/>
<dbReference type="Gene3D" id="1.25.40.10">
    <property type="entry name" value="Tetratricopeptide repeat domain"/>
    <property type="match status" value="1"/>
</dbReference>
<feature type="compositionally biased region" description="Low complexity" evidence="4">
    <location>
        <begin position="150"/>
        <end position="162"/>
    </location>
</feature>
<feature type="compositionally biased region" description="Low complexity" evidence="4">
    <location>
        <begin position="183"/>
        <end position="196"/>
    </location>
</feature>
<dbReference type="InterPro" id="IPR050498">
    <property type="entry name" value="Ycf3"/>
</dbReference>
<keyword evidence="1" id="KW-0677">Repeat</keyword>
<evidence type="ECO:0000256" key="2">
    <source>
        <dbReference type="ARBA" id="ARBA00022803"/>
    </source>
</evidence>
<comment type="caution">
    <text evidence="5">The sequence shown here is derived from an EMBL/GenBank/DDBJ whole genome shotgun (WGS) entry which is preliminary data.</text>
</comment>
<dbReference type="Pfam" id="PF07719">
    <property type="entry name" value="TPR_2"/>
    <property type="match status" value="1"/>
</dbReference>
<dbReference type="RefSeq" id="WP_346247472.1">
    <property type="nucleotide sequence ID" value="NZ_JBDIZK010000008.1"/>
</dbReference>
<accession>A0ABV0BCF4</accession>
<dbReference type="PANTHER" id="PTHR44858:SF1">
    <property type="entry name" value="UDP-N-ACETYLGLUCOSAMINE--PEPTIDE N-ACETYLGLUCOSAMINYLTRANSFERASE SPINDLY-RELATED"/>
    <property type="match status" value="1"/>
</dbReference>
<dbReference type="PROSITE" id="PS50005">
    <property type="entry name" value="TPR"/>
    <property type="match status" value="1"/>
</dbReference>
<feature type="compositionally biased region" description="Low complexity" evidence="4">
    <location>
        <begin position="95"/>
        <end position="140"/>
    </location>
</feature>
<dbReference type="SUPFAM" id="SSF48452">
    <property type="entry name" value="TPR-like"/>
    <property type="match status" value="1"/>
</dbReference>
<keyword evidence="2 3" id="KW-0802">TPR repeat</keyword>
<protein>
    <submittedName>
        <fullName evidence="5">Tetratricopeptide repeat protein</fullName>
    </submittedName>
</protein>
<dbReference type="SMART" id="SM00028">
    <property type="entry name" value="TPR"/>
    <property type="match status" value="3"/>
</dbReference>
<feature type="region of interest" description="Disordered" evidence="4">
    <location>
        <begin position="95"/>
        <end position="196"/>
    </location>
</feature>
<evidence type="ECO:0000313" key="5">
    <source>
        <dbReference type="EMBL" id="MEN3748446.1"/>
    </source>
</evidence>
<organism evidence="5 6">
    <name type="scientific">Sphingomonas rustica</name>
    <dbReference type="NCBI Taxonomy" id="3103142"/>
    <lineage>
        <taxon>Bacteria</taxon>
        <taxon>Pseudomonadati</taxon>
        <taxon>Pseudomonadota</taxon>
        <taxon>Alphaproteobacteria</taxon>
        <taxon>Sphingomonadales</taxon>
        <taxon>Sphingomonadaceae</taxon>
        <taxon>Sphingomonas</taxon>
    </lineage>
</organism>
<evidence type="ECO:0000256" key="3">
    <source>
        <dbReference type="PROSITE-ProRule" id="PRU00339"/>
    </source>
</evidence>
<evidence type="ECO:0000256" key="1">
    <source>
        <dbReference type="ARBA" id="ARBA00022737"/>
    </source>
</evidence>
<dbReference type="Proteomes" id="UP001427805">
    <property type="component" value="Unassembled WGS sequence"/>
</dbReference>
<sequence>MPGDEDIGALLPRAPEPRAERREAALAAAMRRFDGLADPDAAPAEVARPANDDRPWWRLSGPQAGVAASILLVALVGIPVTLMAPRDEVAEQIAANRAPAPAPQAADAPSAPAMPQATEGQADAAPEPKTAAPPIAAKRAPPAPMREEAMTPPAAAPADMAPVGEPRPDPRVMARRAPPRPAPANDARMAAAAPDAEGAQEIVVTGQRVAREREDVSRRAVASVTALSAESIDPAPAARRGDWNACTIDDPARSLRNCRRAIDADAGGAKGEAAAALGQGLTRAWQGEWRPAIAAFDRAIARDSGNPLAWLNRGLAHRRSGNPARARADLDEAIRLAPRAARGWYARSLLRRDQGDAEGARQDAARAIQLNRRYAALLD</sequence>
<gene>
    <name evidence="5" type="ORF">TPR58_14820</name>
</gene>
<name>A0ABV0BCF4_9SPHN</name>
<reference evidence="5 6" key="1">
    <citation type="submission" date="2024-05" db="EMBL/GenBank/DDBJ databases">
        <title>Sphingomonas sp. HF-S3 16S ribosomal RNA gene Genome sequencing and assembly.</title>
        <authorList>
            <person name="Lee H."/>
        </authorList>
    </citation>
    <scope>NUCLEOTIDE SEQUENCE [LARGE SCALE GENOMIC DNA]</scope>
    <source>
        <strain evidence="5 6">HF-S3</strain>
    </source>
</reference>
<dbReference type="PANTHER" id="PTHR44858">
    <property type="entry name" value="TETRATRICOPEPTIDE REPEAT PROTEIN 6"/>
    <property type="match status" value="1"/>
</dbReference>
<feature type="repeat" description="TPR" evidence="3">
    <location>
        <begin position="307"/>
        <end position="340"/>
    </location>
</feature>
<dbReference type="InterPro" id="IPR019734">
    <property type="entry name" value="TPR_rpt"/>
</dbReference>
<evidence type="ECO:0000256" key="4">
    <source>
        <dbReference type="SAM" id="MobiDB-lite"/>
    </source>
</evidence>
<dbReference type="EMBL" id="JBDIZK010000008">
    <property type="protein sequence ID" value="MEN3748446.1"/>
    <property type="molecule type" value="Genomic_DNA"/>
</dbReference>
<evidence type="ECO:0000313" key="6">
    <source>
        <dbReference type="Proteomes" id="UP001427805"/>
    </source>
</evidence>
<keyword evidence="6" id="KW-1185">Reference proteome</keyword>
<dbReference type="InterPro" id="IPR011990">
    <property type="entry name" value="TPR-like_helical_dom_sf"/>
</dbReference>
<dbReference type="InterPro" id="IPR013105">
    <property type="entry name" value="TPR_2"/>
</dbReference>